<dbReference type="KEGG" id="lwi:UE46_13610"/>
<accession>A0A1S7FWZ1</accession>
<keyword evidence="12" id="KW-0808">Transferase</keyword>
<dbReference type="PANTHER" id="PTHR43707:SF6">
    <property type="entry name" value="ATP PHOSPHORIBOSYLTRANSFERASE REGULATORY SUBUNIT"/>
    <property type="match status" value="1"/>
</dbReference>
<dbReference type="SUPFAM" id="SSF55681">
    <property type="entry name" value="Class II aaRS and biotin synthetases"/>
    <property type="match status" value="1"/>
</dbReference>
<dbReference type="GO" id="GO:0016757">
    <property type="term" value="F:glycosyltransferase activity"/>
    <property type="evidence" value="ECO:0007669"/>
    <property type="project" value="UniProtKB-KW"/>
</dbReference>
<evidence type="ECO:0000313" key="13">
    <source>
        <dbReference type="Proteomes" id="UP000223060"/>
    </source>
</evidence>
<dbReference type="EMBL" id="CP011102">
    <property type="protein sequence ID" value="AQY51961.1"/>
    <property type="molecule type" value="Genomic_DNA"/>
</dbReference>
<dbReference type="RefSeq" id="WP_036059946.1">
    <property type="nucleotide sequence ID" value="NZ_CP011102.1"/>
</dbReference>
<dbReference type="GO" id="GO:0004821">
    <property type="term" value="F:histidine-tRNA ligase activity"/>
    <property type="evidence" value="ECO:0007669"/>
    <property type="project" value="TreeGrafter"/>
</dbReference>
<evidence type="ECO:0000313" key="12">
    <source>
        <dbReference type="EMBL" id="AQY51961.1"/>
    </source>
</evidence>
<gene>
    <name evidence="9" type="primary">hisZ</name>
    <name evidence="12" type="ORF">UE46_13610</name>
</gene>
<dbReference type="UniPathway" id="UPA00031">
    <property type="reaction ID" value="UER00006"/>
</dbReference>
<evidence type="ECO:0000256" key="3">
    <source>
        <dbReference type="ARBA" id="ARBA00005539"/>
    </source>
</evidence>
<evidence type="ECO:0000256" key="9">
    <source>
        <dbReference type="HAMAP-Rule" id="MF_00125"/>
    </source>
</evidence>
<comment type="subunit">
    <text evidence="9">Heteromultimer composed of HisG and HisZ subunits.</text>
</comment>
<dbReference type="PIRSF" id="PIRSF001549">
    <property type="entry name" value="His-tRNA_synth"/>
    <property type="match status" value="1"/>
</dbReference>
<proteinExistence type="inferred from homology"/>
<protein>
    <recommendedName>
        <fullName evidence="4 9">ATP phosphoribosyltransferase regulatory subunit</fullName>
    </recommendedName>
</protein>
<feature type="binding site" evidence="10">
    <location>
        <begin position="76"/>
        <end position="78"/>
    </location>
    <ligand>
        <name>L-histidine</name>
        <dbReference type="ChEBI" id="CHEBI:57595"/>
    </ligand>
</feature>
<keyword evidence="12" id="KW-0328">Glycosyltransferase</keyword>
<keyword evidence="5 9" id="KW-0963">Cytoplasm</keyword>
<dbReference type="AlphaFoldDB" id="A0A1S7FWZ1"/>
<evidence type="ECO:0000256" key="6">
    <source>
        <dbReference type="ARBA" id="ARBA00022605"/>
    </source>
</evidence>
<dbReference type="GO" id="GO:0000105">
    <property type="term" value="P:L-histidine biosynthetic process"/>
    <property type="evidence" value="ECO:0007669"/>
    <property type="project" value="UniProtKB-UniRule"/>
</dbReference>
<evidence type="ECO:0000256" key="10">
    <source>
        <dbReference type="PIRSR" id="PIRSR001549-1"/>
    </source>
</evidence>
<dbReference type="GO" id="GO:0005737">
    <property type="term" value="C:cytoplasm"/>
    <property type="evidence" value="ECO:0007669"/>
    <property type="project" value="UniProtKB-SubCell"/>
</dbReference>
<dbReference type="Gene3D" id="3.30.930.10">
    <property type="entry name" value="Bira Bifunctional Protein, Domain 2"/>
    <property type="match status" value="1"/>
</dbReference>
<evidence type="ECO:0000256" key="1">
    <source>
        <dbReference type="ARBA" id="ARBA00004496"/>
    </source>
</evidence>
<feature type="binding site" evidence="10">
    <location>
        <position position="118"/>
    </location>
    <ligand>
        <name>L-histidine</name>
        <dbReference type="ChEBI" id="CHEBI:57595"/>
    </ligand>
</feature>
<dbReference type="HAMAP" id="MF_00125">
    <property type="entry name" value="HisZ"/>
    <property type="match status" value="1"/>
</dbReference>
<dbReference type="CDD" id="cd00773">
    <property type="entry name" value="HisRS-like_core"/>
    <property type="match status" value="1"/>
</dbReference>
<dbReference type="Proteomes" id="UP000223060">
    <property type="component" value="Chromosome"/>
</dbReference>
<comment type="miscellaneous">
    <text evidence="9">This function is generally fulfilled by the C-terminal part of HisG, which is missing in some bacteria such as this one.</text>
</comment>
<evidence type="ECO:0000256" key="8">
    <source>
        <dbReference type="ARBA" id="ARBA00025246"/>
    </source>
</evidence>
<dbReference type="NCBIfam" id="TIGR00443">
    <property type="entry name" value="hisZ_biosyn_reg"/>
    <property type="match status" value="1"/>
</dbReference>
<keyword evidence="7 9" id="KW-0368">Histidine biosynthesis</keyword>
<organism evidence="12 13">
    <name type="scientific">Listeria weihenstephanensis</name>
    <dbReference type="NCBI Taxonomy" id="1006155"/>
    <lineage>
        <taxon>Bacteria</taxon>
        <taxon>Bacillati</taxon>
        <taxon>Bacillota</taxon>
        <taxon>Bacilli</taxon>
        <taxon>Bacillales</taxon>
        <taxon>Listeriaceae</taxon>
        <taxon>Listeria</taxon>
    </lineage>
</organism>
<sequence>MKWNRNLPTGTRDKLFKEAAAAYDMEHLVNRSFHARGYQRIETPVIEFDDVFSAINDVNLYRFFDKKGRLTVLRPDMTSPIGRVISTTGVTPPLKLSYSGKVFRANEELAGERNEMTQAGIEIIGFASIKAEIECITSAIVVLKQLGISDFQIEIGHAAIYQAVIQTLDLQGSDEEAFRQVLQNKSLFGIRAFVESHPSVMDDFILALPRLFGSVDTIREAQALTDNVVILEALAQMETIIEVVDVPEHLSVDIGLVQELHYYTGAIFRGYADMSAVHFLSGGRYDSLFAEFGEDNWPAVGLALNLDEIVSLKRRSLKEDKPDAKTFIHYSLETMHLAEEILAKTPNSSLSFFDQLSESVAFAKKWQFSRIIDVSDHTVREIDPEKEVLT</sequence>
<dbReference type="GO" id="GO:0006427">
    <property type="term" value="P:histidyl-tRNA aminoacylation"/>
    <property type="evidence" value="ECO:0007669"/>
    <property type="project" value="TreeGrafter"/>
</dbReference>
<reference evidence="13" key="1">
    <citation type="submission" date="2015-03" db="EMBL/GenBank/DDBJ databases">
        <authorList>
            <person name="Ferrari E."/>
            <person name="Walter M.C."/>
            <person name="Huptas C."/>
            <person name="Scherer S."/>
            <person name="Mueller-Herbst S."/>
        </authorList>
    </citation>
    <scope>NUCLEOTIDE SEQUENCE [LARGE SCALE GENOMIC DNA]</scope>
    <source>
        <strain evidence="13">LWP01</strain>
    </source>
</reference>
<dbReference type="InterPro" id="IPR041715">
    <property type="entry name" value="HisRS-like_core"/>
</dbReference>
<comment type="function">
    <text evidence="8 9">Required for the first step of histidine biosynthesis. May allow the feedback regulation of ATP phosphoribosyltransferase activity by histidine.</text>
</comment>
<dbReference type="Pfam" id="PF13393">
    <property type="entry name" value="tRNA-synt_His"/>
    <property type="match status" value="1"/>
</dbReference>
<evidence type="ECO:0000259" key="11">
    <source>
        <dbReference type="Pfam" id="PF13393"/>
    </source>
</evidence>
<feature type="binding site" evidence="10">
    <location>
        <position position="104"/>
    </location>
    <ligand>
        <name>L-histidine</name>
        <dbReference type="ChEBI" id="CHEBI:57595"/>
    </ligand>
</feature>
<feature type="domain" description="Class II Histidinyl-tRNA synthetase (HisRS)-like catalytic core" evidence="11">
    <location>
        <begin position="10"/>
        <end position="309"/>
    </location>
</feature>
<dbReference type="GO" id="GO:0140096">
    <property type="term" value="F:catalytic activity, acting on a protein"/>
    <property type="evidence" value="ECO:0007669"/>
    <property type="project" value="UniProtKB-ARBA"/>
</dbReference>
<keyword evidence="6 9" id="KW-0028">Amino-acid biosynthesis</keyword>
<comment type="similarity">
    <text evidence="3 9">Belongs to the class-II aminoacyl-tRNA synthetase family. HisZ subfamily.</text>
</comment>
<evidence type="ECO:0000256" key="5">
    <source>
        <dbReference type="ARBA" id="ARBA00022490"/>
    </source>
</evidence>
<keyword evidence="13" id="KW-1185">Reference proteome</keyword>
<dbReference type="InterPro" id="IPR045864">
    <property type="entry name" value="aa-tRNA-synth_II/BPL/LPL"/>
</dbReference>
<evidence type="ECO:0000256" key="7">
    <source>
        <dbReference type="ARBA" id="ARBA00023102"/>
    </source>
</evidence>
<dbReference type="InterPro" id="IPR004516">
    <property type="entry name" value="HisRS/HisZ"/>
</dbReference>
<evidence type="ECO:0000256" key="2">
    <source>
        <dbReference type="ARBA" id="ARBA00004667"/>
    </source>
</evidence>
<feature type="binding site" evidence="10">
    <location>
        <position position="122"/>
    </location>
    <ligand>
        <name>L-histidine</name>
        <dbReference type="ChEBI" id="CHEBI:57595"/>
    </ligand>
</feature>
<dbReference type="PANTHER" id="PTHR43707">
    <property type="entry name" value="HISTIDYL-TRNA SYNTHETASE"/>
    <property type="match status" value="1"/>
</dbReference>
<evidence type="ECO:0000256" key="4">
    <source>
        <dbReference type="ARBA" id="ARBA00020397"/>
    </source>
</evidence>
<comment type="subcellular location">
    <subcellularLocation>
        <location evidence="1 9">Cytoplasm</location>
    </subcellularLocation>
</comment>
<name>A0A1S7FWZ1_9LIST</name>
<dbReference type="InterPro" id="IPR004517">
    <property type="entry name" value="HisZ"/>
</dbReference>
<comment type="pathway">
    <text evidence="2 9">Amino-acid biosynthesis; L-histidine biosynthesis; L-histidine from 5-phospho-alpha-D-ribose 1-diphosphate: step 1/9.</text>
</comment>
<feature type="binding site" evidence="10">
    <location>
        <begin position="262"/>
        <end position="263"/>
    </location>
    <ligand>
        <name>L-histidine</name>
        <dbReference type="ChEBI" id="CHEBI:57595"/>
    </ligand>
</feature>